<evidence type="ECO:0000256" key="7">
    <source>
        <dbReference type="ARBA" id="ARBA00023002"/>
    </source>
</evidence>
<dbReference type="InterPro" id="IPR000823">
    <property type="entry name" value="Peroxidase_pln"/>
</dbReference>
<dbReference type="SUPFAM" id="SSF48113">
    <property type="entry name" value="Heme-dependent peroxidases"/>
    <property type="match status" value="1"/>
</dbReference>
<dbReference type="PRINTS" id="PR00458">
    <property type="entry name" value="PEROXIDASE"/>
</dbReference>
<dbReference type="InParanoid" id="A0A0R0IB84"/>
<feature type="site" description="Transition state stabilizer" evidence="12">
    <location>
        <position position="94"/>
    </location>
</feature>
<name>A0A0R0IB84_SOYBN</name>
<dbReference type="AlphaFoldDB" id="A0A0R0IB84"/>
<evidence type="ECO:0000313" key="18">
    <source>
        <dbReference type="Proteomes" id="UP000008827"/>
    </source>
</evidence>
<feature type="disulfide bond" evidence="13">
    <location>
        <begin position="149"/>
        <end position="308"/>
    </location>
</feature>
<dbReference type="GO" id="GO:0042744">
    <property type="term" value="P:hydrogen peroxide catabolic process"/>
    <property type="evidence" value="ECO:0007669"/>
    <property type="project" value="UniProtKB-KW"/>
</dbReference>
<dbReference type="FunCoup" id="A0A0R0IB84">
    <property type="interactions" value="704"/>
</dbReference>
<feature type="binding site" evidence="11">
    <location>
        <position position="104"/>
    </location>
    <ligand>
        <name>Ca(2+)</name>
        <dbReference type="ChEBI" id="CHEBI:29108"/>
        <label>1</label>
    </ligand>
</feature>
<keyword evidence="5 14" id="KW-0349">Heme</keyword>
<feature type="binding site" evidence="11">
    <location>
        <position position="117"/>
    </location>
    <ligand>
        <name>Ca(2+)</name>
        <dbReference type="ChEBI" id="CHEBI:29108"/>
        <label>1</label>
    </ligand>
</feature>
<dbReference type="SMR" id="A0A0R0IB84"/>
<dbReference type="GO" id="GO:0009505">
    <property type="term" value="C:plant-type cell wall"/>
    <property type="evidence" value="ECO:0000318"/>
    <property type="project" value="GO_Central"/>
</dbReference>
<evidence type="ECO:0000313" key="17">
    <source>
        <dbReference type="EnsemblPlants" id="KRH37163"/>
    </source>
</evidence>
<feature type="signal peptide" evidence="14">
    <location>
        <begin position="1"/>
        <end position="21"/>
    </location>
</feature>
<dbReference type="GO" id="GO:0140825">
    <property type="term" value="F:lactoperoxidase activity"/>
    <property type="evidence" value="ECO:0007669"/>
    <property type="project" value="UniProtKB-EC"/>
</dbReference>
<feature type="binding site" evidence="11">
    <location>
        <position position="108"/>
    </location>
    <ligand>
        <name>Ca(2+)</name>
        <dbReference type="ChEBI" id="CHEBI:29108"/>
        <label>1</label>
    </ligand>
</feature>
<evidence type="ECO:0000256" key="6">
    <source>
        <dbReference type="ARBA" id="ARBA00022723"/>
    </source>
</evidence>
<dbReference type="STRING" id="3847.A0A0R0IB84"/>
<evidence type="ECO:0000259" key="15">
    <source>
        <dbReference type="PROSITE" id="PS50873"/>
    </source>
</evidence>
<feature type="domain" description="Plant heme peroxidase family profile" evidence="15">
    <location>
        <begin position="57"/>
        <end position="312"/>
    </location>
</feature>
<evidence type="ECO:0000256" key="9">
    <source>
        <dbReference type="ARBA" id="ARBA00023157"/>
    </source>
</evidence>
<dbReference type="CDD" id="cd00693">
    <property type="entry name" value="secretory_peroxidase"/>
    <property type="match status" value="1"/>
</dbReference>
<feature type="chain" id="PRO_5014484137" description="Peroxidase" evidence="14">
    <location>
        <begin position="22"/>
        <end position="314"/>
    </location>
</feature>
<feature type="binding site" evidence="11">
    <location>
        <position position="234"/>
    </location>
    <ligand>
        <name>Ca(2+)</name>
        <dbReference type="ChEBI" id="CHEBI:29108"/>
        <label>2</label>
    </ligand>
</feature>
<feature type="binding site" description="axial binding residue" evidence="11">
    <location>
        <position position="182"/>
    </location>
    <ligand>
        <name>heme b</name>
        <dbReference type="ChEBI" id="CHEBI:60344"/>
    </ligand>
    <ligandPart>
        <name>Fe</name>
        <dbReference type="ChEBI" id="CHEBI:18248"/>
    </ligandPart>
</feature>
<feature type="binding site" evidence="11">
    <location>
        <position position="106"/>
    </location>
    <ligand>
        <name>Ca(2+)</name>
        <dbReference type="ChEBI" id="CHEBI:29108"/>
        <label>1</label>
    </ligand>
</feature>
<dbReference type="EnsemblPlants" id="KRH37163">
    <property type="protein sequence ID" value="KRH37163"/>
    <property type="gene ID" value="GLYMA_09G048400"/>
</dbReference>
<evidence type="ECO:0000256" key="10">
    <source>
        <dbReference type="PIRSR" id="PIRSR600823-1"/>
    </source>
</evidence>
<dbReference type="PROSITE" id="PS50873">
    <property type="entry name" value="PEROXIDASE_4"/>
    <property type="match status" value="1"/>
</dbReference>
<dbReference type="GO" id="GO:0006979">
    <property type="term" value="P:response to oxidative stress"/>
    <property type="evidence" value="ECO:0007669"/>
    <property type="project" value="UniProtKB-UniRule"/>
</dbReference>
<dbReference type="FunFam" id="1.10.420.10:FF:000001">
    <property type="entry name" value="Peroxidase"/>
    <property type="match status" value="1"/>
</dbReference>
<evidence type="ECO:0000256" key="3">
    <source>
        <dbReference type="ARBA" id="ARBA00012313"/>
    </source>
</evidence>
<keyword evidence="8 11" id="KW-0408">Iron</keyword>
<keyword evidence="6 11" id="KW-0479">Metal-binding</keyword>
<evidence type="ECO:0000256" key="8">
    <source>
        <dbReference type="ARBA" id="ARBA00023004"/>
    </source>
</evidence>
<evidence type="ECO:0000256" key="14">
    <source>
        <dbReference type="RuleBase" id="RU362060"/>
    </source>
</evidence>
<keyword evidence="14" id="KW-0732">Signal</keyword>
<comment type="cofactor">
    <cofactor evidence="11 14">
        <name>heme b</name>
        <dbReference type="ChEBI" id="CHEBI:60344"/>
    </cofactor>
    <text evidence="11 14">Binds 1 heme b (iron(II)-protoporphyrin IX) group per subunit.</text>
</comment>
<dbReference type="OMA" id="TSCGHGE"/>
<keyword evidence="14" id="KW-0964">Secreted</keyword>
<comment type="function">
    <text evidence="2">Removal of H(2)O(2), oxidation of toxic reductants, biosynthesis and degradation of lignin, suberization, auxin catabolism, response to environmental stresses such as wounding, pathogen attack and oxidative stress. These functions might be dependent on each isozyme/isoform in each plant tissue.</text>
</comment>
<dbReference type="PRINTS" id="PR00461">
    <property type="entry name" value="PLPEROXIDASE"/>
</dbReference>
<keyword evidence="4 14" id="KW-0575">Peroxidase</keyword>
<dbReference type="Proteomes" id="UP000008827">
    <property type="component" value="Chromosome 9"/>
</dbReference>
<keyword evidence="9 13" id="KW-1015">Disulfide bond</keyword>
<evidence type="ECO:0000256" key="12">
    <source>
        <dbReference type="PIRSR" id="PIRSR600823-4"/>
    </source>
</evidence>
<evidence type="ECO:0000256" key="13">
    <source>
        <dbReference type="PIRSR" id="PIRSR600823-5"/>
    </source>
</evidence>
<comment type="similarity">
    <text evidence="14">Belongs to the peroxidase family. Classical plant (class III) peroxidase subfamily.</text>
</comment>
<reference evidence="16" key="3">
    <citation type="submission" date="2018-07" db="EMBL/GenBank/DDBJ databases">
        <title>WGS assembly of Glycine max.</title>
        <authorList>
            <person name="Schmutz J."/>
            <person name="Cannon S."/>
            <person name="Schlueter J."/>
            <person name="Ma J."/>
            <person name="Mitros T."/>
            <person name="Nelson W."/>
            <person name="Hyten D."/>
            <person name="Song Q."/>
            <person name="Thelen J."/>
            <person name="Cheng J."/>
            <person name="Xu D."/>
            <person name="Hellsten U."/>
            <person name="May G."/>
            <person name="Yu Y."/>
            <person name="Sakurai T."/>
            <person name="Umezawa T."/>
            <person name="Bhattacharyya M."/>
            <person name="Sandhu D."/>
            <person name="Valliyodan B."/>
            <person name="Lindquist E."/>
            <person name="Peto M."/>
            <person name="Grant D."/>
            <person name="Shu S."/>
            <person name="Goodstein D."/>
            <person name="Barry K."/>
            <person name="Futrell-Griggs M."/>
            <person name="Abernathy B."/>
            <person name="Du J."/>
            <person name="Tian Z."/>
            <person name="Zhu L."/>
            <person name="Gill N."/>
            <person name="Joshi T."/>
            <person name="Libault M."/>
            <person name="Sethuraman A."/>
            <person name="Zhang X."/>
            <person name="Shinozaki K."/>
            <person name="Nguyen H."/>
            <person name="Wing R."/>
            <person name="Cregan P."/>
            <person name="Specht J."/>
            <person name="Grimwood J."/>
            <person name="Rokhsar D."/>
            <person name="Stacey G."/>
            <person name="Shoemaker R."/>
            <person name="Jackson S."/>
        </authorList>
    </citation>
    <scope>NUCLEOTIDE SEQUENCE</scope>
    <source>
        <tissue evidence="16">Callus</tissue>
    </source>
</reference>
<dbReference type="GO" id="GO:0020037">
    <property type="term" value="F:heme binding"/>
    <property type="evidence" value="ECO:0007669"/>
    <property type="project" value="UniProtKB-UniRule"/>
</dbReference>
<evidence type="ECO:0000313" key="16">
    <source>
        <dbReference type="EMBL" id="KRH37163.1"/>
    </source>
</evidence>
<keyword evidence="11 14" id="KW-0106">Calcium</keyword>
<keyword evidence="14" id="KW-0376">Hydrogen peroxide</keyword>
<feature type="binding site" evidence="11">
    <location>
        <position position="99"/>
    </location>
    <ligand>
        <name>Ca(2+)</name>
        <dbReference type="ChEBI" id="CHEBI:29108"/>
        <label>1</label>
    </ligand>
</feature>
<dbReference type="GO" id="GO:0046872">
    <property type="term" value="F:metal ion binding"/>
    <property type="evidence" value="ECO:0007669"/>
    <property type="project" value="UniProtKB-UniRule"/>
</dbReference>
<evidence type="ECO:0000256" key="11">
    <source>
        <dbReference type="PIRSR" id="PIRSR600823-3"/>
    </source>
</evidence>
<feature type="disulfide bond" evidence="13">
    <location>
        <begin position="67"/>
        <end position="143"/>
    </location>
</feature>
<dbReference type="GO" id="GO:0006950">
    <property type="term" value="P:response to stress"/>
    <property type="evidence" value="ECO:0000318"/>
    <property type="project" value="GO_Central"/>
</dbReference>
<dbReference type="InterPro" id="IPR002016">
    <property type="entry name" value="Haem_peroxidase"/>
</dbReference>
<evidence type="ECO:0000256" key="1">
    <source>
        <dbReference type="ARBA" id="ARBA00000189"/>
    </source>
</evidence>
<dbReference type="Gene3D" id="1.10.520.10">
    <property type="match status" value="1"/>
</dbReference>
<dbReference type="Gene3D" id="1.10.420.10">
    <property type="entry name" value="Peroxidase, domain 2"/>
    <property type="match status" value="1"/>
</dbReference>
<feature type="binding site" evidence="11">
    <location>
        <position position="102"/>
    </location>
    <ligand>
        <name>Ca(2+)</name>
        <dbReference type="ChEBI" id="CHEBI:29108"/>
        <label>1</label>
    </ligand>
</feature>
<evidence type="ECO:0000256" key="2">
    <source>
        <dbReference type="ARBA" id="ARBA00002322"/>
    </source>
</evidence>
<dbReference type="GO" id="GO:0005576">
    <property type="term" value="C:extracellular region"/>
    <property type="evidence" value="ECO:0007669"/>
    <property type="project" value="UniProtKB-SubCell"/>
</dbReference>
<evidence type="ECO:0000256" key="4">
    <source>
        <dbReference type="ARBA" id="ARBA00022559"/>
    </source>
</evidence>
<feature type="binding site" evidence="11">
    <location>
        <position position="239"/>
    </location>
    <ligand>
        <name>Ca(2+)</name>
        <dbReference type="ChEBI" id="CHEBI:29108"/>
        <label>2</label>
    </ligand>
</feature>
<protein>
    <recommendedName>
        <fullName evidence="3 14">Peroxidase</fullName>
        <ecNumber evidence="3 14">1.11.1.7</ecNumber>
    </recommendedName>
</protein>
<dbReference type="GO" id="GO:0004601">
    <property type="term" value="F:peroxidase activity"/>
    <property type="evidence" value="ECO:0000318"/>
    <property type="project" value="GO_Central"/>
</dbReference>
<reference evidence="16 17" key="1">
    <citation type="journal article" date="2010" name="Nature">
        <title>Genome sequence of the palaeopolyploid soybean.</title>
        <authorList>
            <person name="Schmutz J."/>
            <person name="Cannon S.B."/>
            <person name="Schlueter J."/>
            <person name="Ma J."/>
            <person name="Mitros T."/>
            <person name="Nelson W."/>
            <person name="Hyten D.L."/>
            <person name="Song Q."/>
            <person name="Thelen J.J."/>
            <person name="Cheng J."/>
            <person name="Xu D."/>
            <person name="Hellsten U."/>
            <person name="May G.D."/>
            <person name="Yu Y."/>
            <person name="Sakurai T."/>
            <person name="Umezawa T."/>
            <person name="Bhattacharyya M.K."/>
            <person name="Sandhu D."/>
            <person name="Valliyodan B."/>
            <person name="Lindquist E."/>
            <person name="Peto M."/>
            <person name="Grant D."/>
            <person name="Shu S."/>
            <person name="Goodstein D."/>
            <person name="Barry K."/>
            <person name="Futrell-Griggs M."/>
            <person name="Abernathy B."/>
            <person name="Du J."/>
            <person name="Tian Z."/>
            <person name="Zhu L."/>
            <person name="Gill N."/>
            <person name="Joshi T."/>
            <person name="Libault M."/>
            <person name="Sethuraman A."/>
            <person name="Zhang X.-C."/>
            <person name="Shinozaki K."/>
            <person name="Nguyen H.T."/>
            <person name="Wing R.A."/>
            <person name="Cregan P."/>
            <person name="Specht J."/>
            <person name="Grimwood J."/>
            <person name="Rokhsar D."/>
            <person name="Stacey G."/>
            <person name="Shoemaker R.C."/>
            <person name="Jackson S.A."/>
        </authorList>
    </citation>
    <scope>NUCLEOTIDE SEQUENCE</scope>
    <source>
        <strain evidence="17">cv. Williams 82</strain>
        <tissue evidence="16">Callus</tissue>
    </source>
</reference>
<reference evidence="17" key="2">
    <citation type="submission" date="2018-02" db="UniProtKB">
        <authorList>
            <consortium name="EnsemblPlants"/>
        </authorList>
    </citation>
    <scope>IDENTIFICATION</scope>
    <source>
        <strain evidence="17">Williams 82</strain>
    </source>
</reference>
<feature type="binding site" evidence="11">
    <location>
        <position position="183"/>
    </location>
    <ligand>
        <name>Ca(2+)</name>
        <dbReference type="ChEBI" id="CHEBI:29108"/>
        <label>2</label>
    </ligand>
</feature>
<evidence type="ECO:0000256" key="5">
    <source>
        <dbReference type="ARBA" id="ARBA00022617"/>
    </source>
</evidence>
<organism evidence="16">
    <name type="scientific">Glycine max</name>
    <name type="common">Soybean</name>
    <name type="synonym">Glycine hispida</name>
    <dbReference type="NCBI Taxonomy" id="3847"/>
    <lineage>
        <taxon>Eukaryota</taxon>
        <taxon>Viridiplantae</taxon>
        <taxon>Streptophyta</taxon>
        <taxon>Embryophyta</taxon>
        <taxon>Tracheophyta</taxon>
        <taxon>Spermatophyta</taxon>
        <taxon>Magnoliopsida</taxon>
        <taxon>eudicotyledons</taxon>
        <taxon>Gunneridae</taxon>
        <taxon>Pentapetalae</taxon>
        <taxon>rosids</taxon>
        <taxon>fabids</taxon>
        <taxon>Fabales</taxon>
        <taxon>Fabaceae</taxon>
        <taxon>Papilionoideae</taxon>
        <taxon>50 kb inversion clade</taxon>
        <taxon>NPAAA clade</taxon>
        <taxon>indigoferoid/millettioid clade</taxon>
        <taxon>Phaseoleae</taxon>
        <taxon>Glycine</taxon>
        <taxon>Glycine subgen. Soja</taxon>
    </lineage>
</organism>
<dbReference type="PANTHER" id="PTHR31517">
    <property type="match status" value="1"/>
</dbReference>
<dbReference type="Gramene" id="KRH37163">
    <property type="protein sequence ID" value="KRH37163"/>
    <property type="gene ID" value="GLYMA_09G048400"/>
</dbReference>
<dbReference type="InterPro" id="IPR019794">
    <property type="entry name" value="Peroxidases_AS"/>
</dbReference>
<proteinExistence type="inferred from homology"/>
<feature type="disulfide bond" evidence="13">
    <location>
        <begin position="100"/>
        <end position="105"/>
    </location>
</feature>
<comment type="subcellular location">
    <subcellularLocation>
        <location evidence="14">Secreted</location>
    </subcellularLocation>
</comment>
<dbReference type="PANTHER" id="PTHR31517:SF48">
    <property type="entry name" value="PEROXIDASE 16-RELATED"/>
    <property type="match status" value="1"/>
</dbReference>
<dbReference type="InterPro" id="IPR010255">
    <property type="entry name" value="Haem_peroxidase_sf"/>
</dbReference>
<feature type="binding site" evidence="11">
    <location>
        <position position="231"/>
    </location>
    <ligand>
        <name>Ca(2+)</name>
        <dbReference type="ChEBI" id="CHEBI:29108"/>
        <label>2</label>
    </ligand>
</feature>
<accession>A0A0R0IB84</accession>
<comment type="catalytic activity">
    <reaction evidence="1 14">
        <text>2 a phenolic donor + H2O2 = 2 a phenolic radical donor + 2 H2O</text>
        <dbReference type="Rhea" id="RHEA:56136"/>
        <dbReference type="ChEBI" id="CHEBI:15377"/>
        <dbReference type="ChEBI" id="CHEBI:16240"/>
        <dbReference type="ChEBI" id="CHEBI:139520"/>
        <dbReference type="ChEBI" id="CHEBI:139521"/>
        <dbReference type="EC" id="1.11.1.7"/>
    </reaction>
</comment>
<comment type="cofactor">
    <cofactor evidence="11 14">
        <name>Ca(2+)</name>
        <dbReference type="ChEBI" id="CHEBI:29108"/>
    </cofactor>
    <text evidence="11 14">Binds 2 calcium ions per subunit.</text>
</comment>
<feature type="active site" description="Proton acceptor" evidence="10">
    <location>
        <position position="98"/>
    </location>
</feature>
<dbReference type="PROSITE" id="PS00436">
    <property type="entry name" value="PEROXIDASE_2"/>
    <property type="match status" value="1"/>
</dbReference>
<dbReference type="InterPro" id="IPR033905">
    <property type="entry name" value="Secretory_peroxidase"/>
</dbReference>
<gene>
    <name evidence="16" type="ORF">GLYMA_09G048400</name>
</gene>
<feature type="disulfide bond" evidence="13">
    <location>
        <begin position="189"/>
        <end position="221"/>
    </location>
</feature>
<keyword evidence="7 14" id="KW-0560">Oxidoreductase</keyword>
<keyword evidence="18" id="KW-1185">Reference proteome</keyword>
<dbReference type="Pfam" id="PF00141">
    <property type="entry name" value="peroxidase"/>
    <property type="match status" value="2"/>
</dbReference>
<dbReference type="EMBL" id="CM000842">
    <property type="protein sequence ID" value="KRH37163.1"/>
    <property type="molecule type" value="Genomic_DNA"/>
</dbReference>
<dbReference type="EC" id="1.11.1.7" evidence="3 14"/>
<sequence length="314" mass="35118">MSNSFLSLLILLVLYIFSASAQPYEDYDDKSSLYPTKSDTVFSLEVPTLDETTFDNLLSFGYYRKTCPQFESILHNKVKEWILKDYTLAASLMRLHFHDCSVRGCDGSILLKHDGSERTAHASKTLRGFEVVDDIKAELEKQCPKTVSCADILTAAARDATFELGGLIGLFLMVGRMGKGAHTIGRISCGSIQYRLYNNQGTGKPDPTLDPKYVNFLQSKCRWASEYVDLDATTPKTFDNVYYINLQKKMGLLSTDQLLYSDPRTSPLVSALIASHSVFEHQFAVSMGKLGIVDVLTDQDEGEIRTNCNFVNAY</sequence>